<reference evidence="2 3" key="1">
    <citation type="journal article" date="2014" name="PLoS ONE">
        <title>Genome Sequence of Candidatus Nitrososphaera evergladensis from Group I.1b Enriched from Everglades Soil Reveals Novel Genomic Features of the Ammonia-Oxidizing Archaea.</title>
        <authorList>
            <person name="Zhalnina K.V."/>
            <person name="Dias R."/>
            <person name="Leonard M.T."/>
            <person name="Dorr de Quadros P."/>
            <person name="Camargo F.A."/>
            <person name="Drew J.C."/>
            <person name="Farmerie W.G."/>
            <person name="Daroub S.H."/>
            <person name="Triplett E.W."/>
        </authorList>
    </citation>
    <scope>NUCLEOTIDE SEQUENCE [LARGE SCALE GENOMIC DNA]</scope>
    <source>
        <strain evidence="2 3">SR1</strain>
    </source>
</reference>
<accession>A0A075MQH4</accession>
<dbReference type="KEGG" id="nev:NTE_01720"/>
<keyword evidence="3" id="KW-1185">Reference proteome</keyword>
<dbReference type="eggNOG" id="arCOG03220">
    <property type="taxonomic scope" value="Archaea"/>
</dbReference>
<dbReference type="InterPro" id="IPR030688">
    <property type="entry name" value="MeTrfase_MtrA/MtxA"/>
</dbReference>
<evidence type="ECO:0000313" key="2">
    <source>
        <dbReference type="EMBL" id="AIF83781.1"/>
    </source>
</evidence>
<gene>
    <name evidence="2" type="ORF">NTE_01720</name>
</gene>
<organism evidence="2 3">
    <name type="scientific">Candidatus Nitrososphaera evergladensis SR1</name>
    <dbReference type="NCBI Taxonomy" id="1459636"/>
    <lineage>
        <taxon>Archaea</taxon>
        <taxon>Nitrososphaerota</taxon>
        <taxon>Nitrososphaeria</taxon>
        <taxon>Nitrososphaerales</taxon>
        <taxon>Nitrososphaeraceae</taxon>
        <taxon>Nitrososphaera</taxon>
    </lineage>
</organism>
<evidence type="ECO:0000256" key="1">
    <source>
        <dbReference type="ARBA" id="ARBA00022679"/>
    </source>
</evidence>
<keyword evidence="2" id="KW-0489">Methyltransferase</keyword>
<name>A0A075MQH4_9ARCH</name>
<sequence length="159" mass="17093">MTFKKKFDDAAGKVCEALIPVKHESFEGEGKEVAVCTLGSIDLLEKISESETIMGKVAIAGRLLSENKGIDAIIDYVSAHPDLKRIIVCGREVKGHMAGQALLALYKNGIDGQGRIIGAAGPYPVLLSSQEKVEVFRRQVTITDMIGVIALEKITLLVA</sequence>
<protein>
    <submittedName>
        <fullName evidence="2">Tetrahydromethanopterin S-methyltransferase, subunit A</fullName>
        <ecNumber evidence="2">2.1.1.86</ecNumber>
    </submittedName>
</protein>
<dbReference type="OrthoDB" id="130682at2157"/>
<dbReference type="EC" id="2.1.1.86" evidence="2"/>
<dbReference type="Pfam" id="PF04208">
    <property type="entry name" value="MtrA"/>
    <property type="match status" value="1"/>
</dbReference>
<dbReference type="GeneID" id="41597489"/>
<dbReference type="AlphaFoldDB" id="A0A075MQH4"/>
<dbReference type="Proteomes" id="UP000028194">
    <property type="component" value="Chromosome"/>
</dbReference>
<dbReference type="RefSeq" id="WP_148700489.1">
    <property type="nucleotide sequence ID" value="NZ_CP007174.1"/>
</dbReference>
<dbReference type="HOGENOM" id="CLU_1674043_0_0_2"/>
<evidence type="ECO:0000313" key="3">
    <source>
        <dbReference type="Proteomes" id="UP000028194"/>
    </source>
</evidence>
<dbReference type="EMBL" id="CP007174">
    <property type="protein sequence ID" value="AIF83781.1"/>
    <property type="molecule type" value="Genomic_DNA"/>
</dbReference>
<proteinExistence type="predicted"/>
<dbReference type="GO" id="GO:0032259">
    <property type="term" value="P:methylation"/>
    <property type="evidence" value="ECO:0007669"/>
    <property type="project" value="UniProtKB-KW"/>
</dbReference>
<dbReference type="GO" id="GO:0008168">
    <property type="term" value="F:methyltransferase activity"/>
    <property type="evidence" value="ECO:0007669"/>
    <property type="project" value="UniProtKB-KW"/>
</dbReference>
<keyword evidence="1 2" id="KW-0808">Transferase</keyword>
<dbReference type="STRING" id="1459636.NTE_01720"/>